<evidence type="ECO:0000256" key="7">
    <source>
        <dbReference type="SAM" id="Phobius"/>
    </source>
</evidence>
<dbReference type="Pfam" id="PF08205">
    <property type="entry name" value="C2-set_2"/>
    <property type="match status" value="1"/>
</dbReference>
<dbReference type="SUPFAM" id="SSF48726">
    <property type="entry name" value="Immunoglobulin"/>
    <property type="match status" value="3"/>
</dbReference>
<evidence type="ECO:0000256" key="6">
    <source>
        <dbReference type="SAM" id="MobiDB-lite"/>
    </source>
</evidence>
<evidence type="ECO:0000256" key="3">
    <source>
        <dbReference type="ARBA" id="ARBA00022989"/>
    </source>
</evidence>
<accession>A0AAV7B547</accession>
<reference evidence="9" key="1">
    <citation type="thesis" date="2020" institute="ProQuest LLC" country="789 East Eisenhower Parkway, Ann Arbor, MI, USA">
        <title>Comparative Genomics and Chromosome Evolution.</title>
        <authorList>
            <person name="Mudd A.B."/>
        </authorList>
    </citation>
    <scope>NUCLEOTIDE SEQUENCE</scope>
    <source>
        <strain evidence="9">237g6f4</strain>
        <tissue evidence="9">Blood</tissue>
    </source>
</reference>
<evidence type="ECO:0000313" key="9">
    <source>
        <dbReference type="EMBL" id="KAG8567646.1"/>
    </source>
</evidence>
<dbReference type="InterPro" id="IPR036179">
    <property type="entry name" value="Ig-like_dom_sf"/>
</dbReference>
<evidence type="ECO:0000256" key="4">
    <source>
        <dbReference type="ARBA" id="ARBA00023136"/>
    </source>
</evidence>
<dbReference type="SMART" id="SM00409">
    <property type="entry name" value="IG"/>
    <property type="match status" value="2"/>
</dbReference>
<dbReference type="InterPro" id="IPR013162">
    <property type="entry name" value="CD80_C2-set"/>
</dbReference>
<dbReference type="InterPro" id="IPR013783">
    <property type="entry name" value="Ig-like_fold"/>
</dbReference>
<dbReference type="PANTHER" id="PTHR47387">
    <property type="entry name" value="NECTIN-2"/>
    <property type="match status" value="1"/>
</dbReference>
<dbReference type="InterPro" id="IPR003599">
    <property type="entry name" value="Ig_sub"/>
</dbReference>
<feature type="domain" description="Ig-like" evidence="8">
    <location>
        <begin position="184"/>
        <end position="276"/>
    </location>
</feature>
<dbReference type="GO" id="GO:0016020">
    <property type="term" value="C:membrane"/>
    <property type="evidence" value="ECO:0007669"/>
    <property type="project" value="UniProtKB-SubCell"/>
</dbReference>
<keyword evidence="10" id="KW-1185">Reference proteome</keyword>
<dbReference type="Gene3D" id="2.60.40.10">
    <property type="entry name" value="Immunoglobulins"/>
    <property type="match status" value="3"/>
</dbReference>
<dbReference type="SMART" id="SM00406">
    <property type="entry name" value="IGv"/>
    <property type="match status" value="1"/>
</dbReference>
<organism evidence="9 10">
    <name type="scientific">Engystomops pustulosus</name>
    <name type="common">Tungara frog</name>
    <name type="synonym">Physalaemus pustulosus</name>
    <dbReference type="NCBI Taxonomy" id="76066"/>
    <lineage>
        <taxon>Eukaryota</taxon>
        <taxon>Metazoa</taxon>
        <taxon>Chordata</taxon>
        <taxon>Craniata</taxon>
        <taxon>Vertebrata</taxon>
        <taxon>Euteleostomi</taxon>
        <taxon>Amphibia</taxon>
        <taxon>Batrachia</taxon>
        <taxon>Anura</taxon>
        <taxon>Neobatrachia</taxon>
        <taxon>Hyloidea</taxon>
        <taxon>Leptodactylidae</taxon>
        <taxon>Leiuperinae</taxon>
        <taxon>Engystomops</taxon>
    </lineage>
</organism>
<feature type="domain" description="Ig-like" evidence="8">
    <location>
        <begin position="64"/>
        <end position="179"/>
    </location>
</feature>
<evidence type="ECO:0000313" key="10">
    <source>
        <dbReference type="Proteomes" id="UP000824782"/>
    </source>
</evidence>
<evidence type="ECO:0000256" key="1">
    <source>
        <dbReference type="ARBA" id="ARBA00004167"/>
    </source>
</evidence>
<dbReference type="PANTHER" id="PTHR47387:SF1">
    <property type="entry name" value="NECTIN-2"/>
    <property type="match status" value="1"/>
</dbReference>
<sequence>MHPPASRHFFPPVVKFLPPAGQHGLSPACTSSHRPALSPANRRADASSPLPGLHSLLILKKARPAHEDQKILQAQDVTVTDKMTALVGKEVIFPCTFSSKDPKVRVTQIMWMNSTVSLAVYSPHLGIHVNDPTRFQLVDPSPTSVTLKISRVYYTDEGEYSCEVTTFPDGNLKAFTKLTVKAIPQNSAEAKSGVVADDQEKVVATCKSANARPPSQITWHSVIPGNISNTITNNTDGTSTIVSDFIMTPTWTTDGMPVTCITNYDSTDYPIPLKLSVQYSPVVTIEGFDDNWHLHRSGVFLICNAKGNPPPTSYIWKTVDGSPLPSSVRAKDNVLYVDEVDARVNRSFLCEVTNALGSRASRQDVLVREHAMQPQTNAGAIAGGVIGGILVLLLLAAIIFIVIKRGGLQSKKDRGTYNPKLRVFGSGKPTEQFTYQDDGELDKPLKGPVPLRDSGLSPSLGEEEDDEDERMKYKVLEDDEEEERFNEVGPMLQLRPHHPIDSYLDDDMESQTDGSIISRTAVYV</sequence>
<evidence type="ECO:0000256" key="2">
    <source>
        <dbReference type="ARBA" id="ARBA00022692"/>
    </source>
</evidence>
<comment type="caution">
    <text evidence="9">The sequence shown here is derived from an EMBL/GenBank/DDBJ whole genome shotgun (WGS) entry which is preliminary data.</text>
</comment>
<comment type="subcellular location">
    <subcellularLocation>
        <location evidence="1">Membrane</location>
        <topology evidence="1">Single-pass membrane protein</topology>
    </subcellularLocation>
</comment>
<gene>
    <name evidence="9" type="ORF">GDO81_013728</name>
</gene>
<keyword evidence="3 7" id="KW-1133">Transmembrane helix</keyword>
<name>A0AAV7B547_ENGPU</name>
<dbReference type="InterPro" id="IPR007110">
    <property type="entry name" value="Ig-like_dom"/>
</dbReference>
<dbReference type="Pfam" id="PF07686">
    <property type="entry name" value="V-set"/>
    <property type="match status" value="1"/>
</dbReference>
<proteinExistence type="predicted"/>
<keyword evidence="4 7" id="KW-0472">Membrane</keyword>
<dbReference type="AlphaFoldDB" id="A0AAV7B547"/>
<feature type="region of interest" description="Disordered" evidence="6">
    <location>
        <begin position="428"/>
        <end position="470"/>
    </location>
</feature>
<dbReference type="InterPro" id="IPR013106">
    <property type="entry name" value="Ig_V-set"/>
</dbReference>
<evidence type="ECO:0000256" key="5">
    <source>
        <dbReference type="ARBA" id="ARBA00023157"/>
    </source>
</evidence>
<feature type="domain" description="Ig-like" evidence="8">
    <location>
        <begin position="281"/>
        <end position="366"/>
    </location>
</feature>
<dbReference type="PROSITE" id="PS50835">
    <property type="entry name" value="IG_LIKE"/>
    <property type="match status" value="3"/>
</dbReference>
<keyword evidence="2 7" id="KW-0812">Transmembrane</keyword>
<dbReference type="Proteomes" id="UP000824782">
    <property type="component" value="Unassembled WGS sequence"/>
</dbReference>
<evidence type="ECO:0000259" key="8">
    <source>
        <dbReference type="PROSITE" id="PS50835"/>
    </source>
</evidence>
<dbReference type="InterPro" id="IPR052659">
    <property type="entry name" value="Nectin/PVR"/>
</dbReference>
<dbReference type="EMBL" id="WNYA01000006">
    <property type="protein sequence ID" value="KAG8567646.1"/>
    <property type="molecule type" value="Genomic_DNA"/>
</dbReference>
<protein>
    <recommendedName>
        <fullName evidence="8">Ig-like domain-containing protein</fullName>
    </recommendedName>
</protein>
<keyword evidence="5" id="KW-1015">Disulfide bond</keyword>
<feature type="transmembrane region" description="Helical" evidence="7">
    <location>
        <begin position="378"/>
        <end position="403"/>
    </location>
</feature>
<feature type="region of interest" description="Disordered" evidence="6">
    <location>
        <begin position="24"/>
        <end position="48"/>
    </location>
</feature>